<gene>
    <name evidence="1" type="ORF">FOMPIDRAFT_1020144</name>
</gene>
<dbReference type="HOGENOM" id="CLU_1266912_0_0_1"/>
<dbReference type="EMBL" id="KE504238">
    <property type="protein sequence ID" value="EPS94286.1"/>
    <property type="molecule type" value="Genomic_DNA"/>
</dbReference>
<evidence type="ECO:0000313" key="2">
    <source>
        <dbReference type="Proteomes" id="UP000015241"/>
    </source>
</evidence>
<sequence>MASGDVLAWFGAIYPVHELRWTVTAGEESRPQQLLDAYGETIHVLRFYHTGVEDVRSQPVPQLSSQVNPTELYINYPPGQRAADSHSYSGVIDIFSSITSSSLSRIHIAFTNLAHFKDGAIDEWGSRYLDVMGFSDALPRMDTLFARFAGIPRRGICPEVRAYYWPLPASLHPTTVQEGAHHLARLMKRKMSRCAARRVLDCIFTDHTVKHRFDQAKA</sequence>
<dbReference type="InParanoid" id="S8DL83"/>
<evidence type="ECO:0000313" key="1">
    <source>
        <dbReference type="EMBL" id="EPS94286.1"/>
    </source>
</evidence>
<proteinExistence type="predicted"/>
<dbReference type="AlphaFoldDB" id="S8DL83"/>
<accession>S8DL83</accession>
<reference evidence="1 2" key="1">
    <citation type="journal article" date="2012" name="Science">
        <title>The Paleozoic origin of enzymatic lignin decomposition reconstructed from 31 fungal genomes.</title>
        <authorList>
            <person name="Floudas D."/>
            <person name="Binder M."/>
            <person name="Riley R."/>
            <person name="Barry K."/>
            <person name="Blanchette R.A."/>
            <person name="Henrissat B."/>
            <person name="Martinez A.T."/>
            <person name="Otillar R."/>
            <person name="Spatafora J.W."/>
            <person name="Yadav J.S."/>
            <person name="Aerts A."/>
            <person name="Benoit I."/>
            <person name="Boyd A."/>
            <person name="Carlson A."/>
            <person name="Copeland A."/>
            <person name="Coutinho P.M."/>
            <person name="de Vries R.P."/>
            <person name="Ferreira P."/>
            <person name="Findley K."/>
            <person name="Foster B."/>
            <person name="Gaskell J."/>
            <person name="Glotzer D."/>
            <person name="Gorecki P."/>
            <person name="Heitman J."/>
            <person name="Hesse C."/>
            <person name="Hori C."/>
            <person name="Igarashi K."/>
            <person name="Jurgens J.A."/>
            <person name="Kallen N."/>
            <person name="Kersten P."/>
            <person name="Kohler A."/>
            <person name="Kuees U."/>
            <person name="Kumar T.K.A."/>
            <person name="Kuo A."/>
            <person name="LaButti K."/>
            <person name="Larrondo L.F."/>
            <person name="Lindquist E."/>
            <person name="Ling A."/>
            <person name="Lombard V."/>
            <person name="Lucas S."/>
            <person name="Lundell T."/>
            <person name="Martin R."/>
            <person name="McLaughlin D.J."/>
            <person name="Morgenstern I."/>
            <person name="Morin E."/>
            <person name="Murat C."/>
            <person name="Nagy L.G."/>
            <person name="Nolan M."/>
            <person name="Ohm R.A."/>
            <person name="Patyshakuliyeva A."/>
            <person name="Rokas A."/>
            <person name="Ruiz-Duenas F.J."/>
            <person name="Sabat G."/>
            <person name="Salamov A."/>
            <person name="Samejima M."/>
            <person name="Schmutz J."/>
            <person name="Slot J.C."/>
            <person name="St John F."/>
            <person name="Stenlid J."/>
            <person name="Sun H."/>
            <person name="Sun S."/>
            <person name="Syed K."/>
            <person name="Tsang A."/>
            <person name="Wiebenga A."/>
            <person name="Young D."/>
            <person name="Pisabarro A."/>
            <person name="Eastwood D.C."/>
            <person name="Martin F."/>
            <person name="Cullen D."/>
            <person name="Grigoriev I.V."/>
            <person name="Hibbett D.S."/>
        </authorList>
    </citation>
    <scope>NUCLEOTIDE SEQUENCE</scope>
    <source>
        <strain evidence="2">FP-58527</strain>
    </source>
</reference>
<protein>
    <submittedName>
        <fullName evidence="1">Uncharacterized protein</fullName>
    </submittedName>
</protein>
<name>S8DL83_FOMSC</name>
<keyword evidence="2" id="KW-1185">Reference proteome</keyword>
<organism evidence="1 2">
    <name type="scientific">Fomitopsis schrenkii</name>
    <name type="common">Brown rot fungus</name>
    <dbReference type="NCBI Taxonomy" id="2126942"/>
    <lineage>
        <taxon>Eukaryota</taxon>
        <taxon>Fungi</taxon>
        <taxon>Dikarya</taxon>
        <taxon>Basidiomycota</taxon>
        <taxon>Agaricomycotina</taxon>
        <taxon>Agaricomycetes</taxon>
        <taxon>Polyporales</taxon>
        <taxon>Fomitopsis</taxon>
    </lineage>
</organism>
<dbReference type="Proteomes" id="UP000015241">
    <property type="component" value="Unassembled WGS sequence"/>
</dbReference>